<feature type="region of interest" description="Disordered" evidence="2">
    <location>
        <begin position="543"/>
        <end position="757"/>
    </location>
</feature>
<feature type="compositionally biased region" description="Low complexity" evidence="2">
    <location>
        <begin position="717"/>
        <end position="733"/>
    </location>
</feature>
<evidence type="ECO:0000313" key="4">
    <source>
        <dbReference type="EMBL" id="KAK6620457.1"/>
    </source>
</evidence>
<dbReference type="EMBL" id="JAWJWF010000048">
    <property type="protein sequence ID" value="KAK6620457.1"/>
    <property type="molecule type" value="Genomic_DNA"/>
</dbReference>
<feature type="compositionally biased region" description="Polar residues" evidence="2">
    <location>
        <begin position="456"/>
        <end position="512"/>
    </location>
</feature>
<dbReference type="InterPro" id="IPR041637">
    <property type="entry name" value="Caprin-1_dimer"/>
</dbReference>
<dbReference type="PANTHER" id="PTHR22922">
    <property type="entry name" value="GPI-ANCHORED PROTEIN P137"/>
    <property type="match status" value="1"/>
</dbReference>
<feature type="domain" description="Caprin-1 dimerization" evidence="3">
    <location>
        <begin position="95"/>
        <end position="213"/>
    </location>
</feature>
<protein>
    <recommendedName>
        <fullName evidence="3">Caprin-1 dimerization domain-containing protein</fullName>
    </recommendedName>
</protein>
<feature type="compositionally biased region" description="Low complexity" evidence="2">
    <location>
        <begin position="434"/>
        <end position="455"/>
    </location>
</feature>
<dbReference type="Pfam" id="PF18293">
    <property type="entry name" value="Caprin-1_dimer"/>
    <property type="match status" value="1"/>
</dbReference>
<dbReference type="Proteomes" id="UP001359485">
    <property type="component" value="Unassembled WGS sequence"/>
</dbReference>
<sequence length="757" mass="83123">MPSASSKTEKPASAEAVDPLKQAIVIIGHKIRNLEKRKSKLDSYKESINSLTKEQVEAVSKYDEVIQQLELSKEYVKQFTVISVENDKSKKKQAKKDAQDKFVAETNKIKLVLQIQDILENMGVKNAQEDFLAGKNGAIQLTEADLKVLDDLSSEISKKNASSDNTSGENDHFQKVAEIFMSIIDGKTKEIAGSTGAKLRDLVISIQNCGYFERPSMEEGKFLNKQDELAPEEFSENKDVLSNVVVPTQNSSEGNHPPVQNAAPMQTIMPGNPILPGNQPLMQPNQHPVLPPNVTNIVPTPVSQVESSFFNAQGFKPPAPPNVPPSNQNARQINDVIQSVAGKFNFLQESELELTDLNSVVIPGNPQMAAPQMPGAAPTIPTQTFTNQNFNEQHGNTPSFPTNYPPQPTAFQTFVPAFPAFVAPNSSPFEKSQPANPNSGNPAPVPPVSNSGNPNMTTTSNINGSNKCNSIPNSLPVATNRNPNLNFNQGKQQISSNYTNQPPKQNLSQAVGQSAFPHNSIPVNKVETGKKIEDVVRVDNDMKEKQEAEKQDWSQPGSTSWADDWTETSDWNPITPNQPDGNTNSNKFSSGRSNRNPGSIPRSTNGYQGNRNRTNRPGGKKLSLYEKRDMRNAYRDSQNNQGGGSSNYYQNGYQSRNDRNNEYSVGKGADLRDNTFRERNDYINRDGYGGGFKRGPNNRGPNMKGPMDRSDKPPMQIPRNNPGGPRVPRNINRQPGGRNGPSFQRQQPVPLGAAVAK</sequence>
<feature type="compositionally biased region" description="Basic and acidic residues" evidence="2">
    <location>
        <begin position="543"/>
        <end position="552"/>
    </location>
</feature>
<evidence type="ECO:0000259" key="3">
    <source>
        <dbReference type="Pfam" id="PF18293"/>
    </source>
</evidence>
<feature type="compositionally biased region" description="Basic and acidic residues" evidence="2">
    <location>
        <begin position="623"/>
        <end position="634"/>
    </location>
</feature>
<evidence type="ECO:0000256" key="1">
    <source>
        <dbReference type="ARBA" id="ARBA00007950"/>
    </source>
</evidence>
<proteinExistence type="inferred from homology"/>
<dbReference type="InterPro" id="IPR028816">
    <property type="entry name" value="Caprin"/>
</dbReference>
<dbReference type="PANTHER" id="PTHR22922:SF19">
    <property type="entry name" value="CAPRIN HOMOLOG"/>
    <property type="match status" value="1"/>
</dbReference>
<gene>
    <name evidence="4" type="ORF">RUM44_006858</name>
</gene>
<comment type="similarity">
    <text evidence="1">Belongs to the caprin family.</text>
</comment>
<reference evidence="4 5" key="1">
    <citation type="submission" date="2023-09" db="EMBL/GenBank/DDBJ databases">
        <title>Genomes of two closely related lineages of the louse Polyplax serrata with different host specificities.</title>
        <authorList>
            <person name="Martinu J."/>
            <person name="Tarabai H."/>
            <person name="Stefka J."/>
            <person name="Hypsa V."/>
        </authorList>
    </citation>
    <scope>NUCLEOTIDE SEQUENCE [LARGE SCALE GENOMIC DNA]</scope>
    <source>
        <strain evidence="4">98ZLc_SE</strain>
    </source>
</reference>
<feature type="compositionally biased region" description="Basic and acidic residues" evidence="2">
    <location>
        <begin position="669"/>
        <end position="684"/>
    </location>
</feature>
<evidence type="ECO:0000256" key="2">
    <source>
        <dbReference type="SAM" id="MobiDB-lite"/>
    </source>
</evidence>
<name>A0ABR1AKS9_POLSC</name>
<feature type="compositionally biased region" description="Polar residues" evidence="2">
    <location>
        <begin position="568"/>
        <end position="612"/>
    </location>
</feature>
<evidence type="ECO:0000313" key="5">
    <source>
        <dbReference type="Proteomes" id="UP001359485"/>
    </source>
</evidence>
<accession>A0ABR1AKS9</accession>
<comment type="caution">
    <text evidence="4">The sequence shown here is derived from an EMBL/GenBank/DDBJ whole genome shotgun (WGS) entry which is preliminary data.</text>
</comment>
<feature type="region of interest" description="Disordered" evidence="2">
    <location>
        <begin position="425"/>
        <end position="527"/>
    </location>
</feature>
<feature type="compositionally biased region" description="Low complexity" evidence="2">
    <location>
        <begin position="646"/>
        <end position="655"/>
    </location>
</feature>
<keyword evidence="5" id="KW-1185">Reference proteome</keyword>
<organism evidence="4 5">
    <name type="scientific">Polyplax serrata</name>
    <name type="common">Common mouse louse</name>
    <dbReference type="NCBI Taxonomy" id="468196"/>
    <lineage>
        <taxon>Eukaryota</taxon>
        <taxon>Metazoa</taxon>
        <taxon>Ecdysozoa</taxon>
        <taxon>Arthropoda</taxon>
        <taxon>Hexapoda</taxon>
        <taxon>Insecta</taxon>
        <taxon>Pterygota</taxon>
        <taxon>Neoptera</taxon>
        <taxon>Paraneoptera</taxon>
        <taxon>Psocodea</taxon>
        <taxon>Troctomorpha</taxon>
        <taxon>Phthiraptera</taxon>
        <taxon>Anoplura</taxon>
        <taxon>Polyplacidae</taxon>
        <taxon>Polyplax</taxon>
    </lineage>
</organism>